<dbReference type="KEGG" id="qsa:O6P43_014165"/>
<dbReference type="InterPro" id="IPR004864">
    <property type="entry name" value="LEA_2"/>
</dbReference>
<keyword evidence="2 6" id="KW-0812">Transmembrane</keyword>
<proteinExistence type="predicted"/>
<evidence type="ECO:0000256" key="6">
    <source>
        <dbReference type="SAM" id="Phobius"/>
    </source>
</evidence>
<keyword evidence="4 6" id="KW-0472">Membrane</keyword>
<evidence type="ECO:0000259" key="7">
    <source>
        <dbReference type="Pfam" id="PF03168"/>
    </source>
</evidence>
<dbReference type="Proteomes" id="UP001163823">
    <property type="component" value="Chromosome 6"/>
</dbReference>
<accession>A0AAD7LU55</accession>
<keyword evidence="3 6" id="KW-1133">Transmembrane helix</keyword>
<protein>
    <submittedName>
        <fullName evidence="8">Late embryogenesis abundant hydroxyproline-rich glycoprotein family protein</fullName>
    </submittedName>
</protein>
<dbReference type="EMBL" id="JARAOO010000006">
    <property type="protein sequence ID" value="KAJ7964328.1"/>
    <property type="molecule type" value="Genomic_DNA"/>
</dbReference>
<organism evidence="8 9">
    <name type="scientific">Quillaja saponaria</name>
    <name type="common">Soap bark tree</name>
    <dbReference type="NCBI Taxonomy" id="32244"/>
    <lineage>
        <taxon>Eukaryota</taxon>
        <taxon>Viridiplantae</taxon>
        <taxon>Streptophyta</taxon>
        <taxon>Embryophyta</taxon>
        <taxon>Tracheophyta</taxon>
        <taxon>Spermatophyta</taxon>
        <taxon>Magnoliopsida</taxon>
        <taxon>eudicotyledons</taxon>
        <taxon>Gunneridae</taxon>
        <taxon>Pentapetalae</taxon>
        <taxon>rosids</taxon>
        <taxon>fabids</taxon>
        <taxon>Fabales</taxon>
        <taxon>Quillajaceae</taxon>
        <taxon>Quillaja</taxon>
    </lineage>
</organism>
<sequence length="252" mass="28338">MAELGSKTQTSAPSLIRNPSTRCQSKPARHVAFDVPSNVRSGLGDYEYGGKEERHHRPFCFVCATWGCILVSILILIVLIGGVSYFSFFQSSMPEVHVMKLSVSKLDVTNSKGQTQMDTYVTLRLDMKNMNEKLKLSYSGMNVEVSTSQKIMLGKSKIDNFVQKPQNTTELDIRLSVRKSEVDVDAVADLKTDLKNMQTVFDVVVNGNLCFFSDQFKLNTVPFLISCLEISKKMLIMEENLNVMLRSSPDER</sequence>
<evidence type="ECO:0000256" key="4">
    <source>
        <dbReference type="ARBA" id="ARBA00023136"/>
    </source>
</evidence>
<gene>
    <name evidence="8" type="ORF">O6P43_014165</name>
</gene>
<evidence type="ECO:0000256" key="2">
    <source>
        <dbReference type="ARBA" id="ARBA00022692"/>
    </source>
</evidence>
<evidence type="ECO:0000313" key="8">
    <source>
        <dbReference type="EMBL" id="KAJ7964328.1"/>
    </source>
</evidence>
<feature type="domain" description="Late embryogenesis abundant protein LEA-2 subgroup" evidence="7">
    <location>
        <begin position="125"/>
        <end position="223"/>
    </location>
</feature>
<feature type="compositionally biased region" description="Polar residues" evidence="5">
    <location>
        <begin position="1"/>
        <end position="24"/>
    </location>
</feature>
<reference evidence="8" key="1">
    <citation type="journal article" date="2023" name="Science">
        <title>Elucidation of the pathway for biosynthesis of saponin adjuvants from the soapbark tree.</title>
        <authorList>
            <person name="Reed J."/>
            <person name="Orme A."/>
            <person name="El-Demerdash A."/>
            <person name="Owen C."/>
            <person name="Martin L.B.B."/>
            <person name="Misra R.C."/>
            <person name="Kikuchi S."/>
            <person name="Rejzek M."/>
            <person name="Martin A.C."/>
            <person name="Harkess A."/>
            <person name="Leebens-Mack J."/>
            <person name="Louveau T."/>
            <person name="Stephenson M.J."/>
            <person name="Osbourn A."/>
        </authorList>
    </citation>
    <scope>NUCLEOTIDE SEQUENCE</scope>
    <source>
        <strain evidence="8">S10</strain>
    </source>
</reference>
<dbReference type="Pfam" id="PF03168">
    <property type="entry name" value="LEA_2"/>
    <property type="match status" value="1"/>
</dbReference>
<feature type="region of interest" description="Disordered" evidence="5">
    <location>
        <begin position="1"/>
        <end position="28"/>
    </location>
</feature>
<comment type="caution">
    <text evidence="8">The sequence shown here is derived from an EMBL/GenBank/DDBJ whole genome shotgun (WGS) entry which is preliminary data.</text>
</comment>
<dbReference type="GO" id="GO:0005886">
    <property type="term" value="C:plasma membrane"/>
    <property type="evidence" value="ECO:0007669"/>
    <property type="project" value="TreeGrafter"/>
</dbReference>
<dbReference type="PANTHER" id="PTHR31234:SF32">
    <property type="entry name" value="LATE EMBRYOGENESIS ABUNDANT (LEA) HYDROXYPROLINE-RICH GLYCOPROTEIN FAMILY"/>
    <property type="match status" value="1"/>
</dbReference>
<keyword evidence="9" id="KW-1185">Reference proteome</keyword>
<dbReference type="InterPro" id="IPR044839">
    <property type="entry name" value="NDR1-like"/>
</dbReference>
<evidence type="ECO:0000256" key="5">
    <source>
        <dbReference type="SAM" id="MobiDB-lite"/>
    </source>
</evidence>
<evidence type="ECO:0000256" key="1">
    <source>
        <dbReference type="ARBA" id="ARBA00004167"/>
    </source>
</evidence>
<name>A0AAD7LU55_QUISA</name>
<feature type="transmembrane region" description="Helical" evidence="6">
    <location>
        <begin position="59"/>
        <end position="86"/>
    </location>
</feature>
<dbReference type="PANTHER" id="PTHR31234">
    <property type="entry name" value="LATE EMBRYOGENESIS ABUNDANT (LEA) HYDROXYPROLINE-RICH GLYCOPROTEIN FAMILY"/>
    <property type="match status" value="1"/>
</dbReference>
<evidence type="ECO:0000313" key="9">
    <source>
        <dbReference type="Proteomes" id="UP001163823"/>
    </source>
</evidence>
<comment type="subcellular location">
    <subcellularLocation>
        <location evidence="1">Membrane</location>
        <topology evidence="1">Single-pass membrane protein</topology>
    </subcellularLocation>
</comment>
<dbReference type="AlphaFoldDB" id="A0AAD7LU55"/>
<evidence type="ECO:0000256" key="3">
    <source>
        <dbReference type="ARBA" id="ARBA00022989"/>
    </source>
</evidence>
<dbReference type="GO" id="GO:0098542">
    <property type="term" value="P:defense response to other organism"/>
    <property type="evidence" value="ECO:0007669"/>
    <property type="project" value="InterPro"/>
</dbReference>